<evidence type="ECO:0008006" key="3">
    <source>
        <dbReference type="Google" id="ProtNLM"/>
    </source>
</evidence>
<protein>
    <recommendedName>
        <fullName evidence="3">Bacteriocin</fullName>
    </recommendedName>
</protein>
<evidence type="ECO:0000313" key="1">
    <source>
        <dbReference type="EMBL" id="MDQ8749722.1"/>
    </source>
</evidence>
<comment type="caution">
    <text evidence="1">The sequence shown here is derived from an EMBL/GenBank/DDBJ whole genome shotgun (WGS) entry which is preliminary data.</text>
</comment>
<gene>
    <name evidence="1" type="ORF">QT385_13795</name>
</gene>
<name>A0ABD5B8M0_ELIMR</name>
<dbReference type="Proteomes" id="UP001239265">
    <property type="component" value="Unassembled WGS sequence"/>
</dbReference>
<dbReference type="EMBL" id="JAUCQJ010000004">
    <property type="protein sequence ID" value="MDQ8749722.1"/>
    <property type="molecule type" value="Genomic_DNA"/>
</dbReference>
<dbReference type="AlphaFoldDB" id="A0ABD5B8M0"/>
<reference evidence="1 2" key="1">
    <citation type="submission" date="2023-06" db="EMBL/GenBank/DDBJ databases">
        <title>Nosocomial Elizabethkingia miricola genome.</title>
        <authorList>
            <person name="Morgado S."/>
            <person name="Fonseca E."/>
            <person name="Freitas F."/>
            <person name="Vicente A.C."/>
        </authorList>
    </citation>
    <scope>NUCLEOTIDE SEQUENCE [LARGE SCALE GENOMIC DNA]</scope>
    <source>
        <strain evidence="1 2">EM15</strain>
    </source>
</reference>
<evidence type="ECO:0000313" key="2">
    <source>
        <dbReference type="Proteomes" id="UP001239265"/>
    </source>
</evidence>
<proteinExistence type="predicted"/>
<dbReference type="NCBIfam" id="NF047798">
    <property type="entry name" value="leader_Chryseo"/>
    <property type="match status" value="1"/>
</dbReference>
<sequence length="60" mass="6678">MKNLKRLSRTDLKNVAGGAACSEWYKHTASCGASYGLCFDNYRSIDDMQKAVEELDAIKC</sequence>
<dbReference type="InterPro" id="IPR058074">
    <property type="entry name" value="Bacteriocin-like"/>
</dbReference>
<accession>A0ABD5B8M0</accession>
<organism evidence="1 2">
    <name type="scientific">Elizabethkingia miricola</name>
    <name type="common">Chryseobacterium miricola</name>
    <dbReference type="NCBI Taxonomy" id="172045"/>
    <lineage>
        <taxon>Bacteria</taxon>
        <taxon>Pseudomonadati</taxon>
        <taxon>Bacteroidota</taxon>
        <taxon>Flavobacteriia</taxon>
        <taxon>Flavobacteriales</taxon>
        <taxon>Weeksellaceae</taxon>
        <taxon>Elizabethkingia</taxon>
    </lineage>
</organism>
<dbReference type="RefSeq" id="WP_078794678.1">
    <property type="nucleotide sequence ID" value="NZ_CP040516.1"/>
</dbReference>